<dbReference type="EMBL" id="SJPZ01000007">
    <property type="protein sequence ID" value="TWU59554.1"/>
    <property type="molecule type" value="Genomic_DNA"/>
</dbReference>
<sequence length="226" mass="24871">MFRLIYVTVLVVLGAAFAFNAFGSASFVLSYNRNFITIAVTSFLSNNEFNATLNLEQHVLHYLSLGPHAFLIGLIASLAFRRDLAIIGIVFWMIYAATTSVLLIRESFRWDELTWYSMLPDAVGFACTIPLYLLGVSAGLAIKSRSFPRFTILDLCASAVAVALLCVVSLSRSGWLPPTVFSAILVWLAYRFATGRQEAGNHRMQRRTGGAFSRLFAISSPVPADA</sequence>
<dbReference type="OrthoDB" id="10003250at2"/>
<feature type="transmembrane region" description="Helical" evidence="1">
    <location>
        <begin position="176"/>
        <end position="193"/>
    </location>
</feature>
<feature type="transmembrane region" description="Helical" evidence="1">
    <location>
        <begin position="84"/>
        <end position="103"/>
    </location>
</feature>
<protein>
    <submittedName>
        <fullName evidence="2">Uncharacterized protein</fullName>
    </submittedName>
</protein>
<evidence type="ECO:0000256" key="1">
    <source>
        <dbReference type="SAM" id="Phobius"/>
    </source>
</evidence>
<organism evidence="2 3">
    <name type="scientific">Crateriforma conspicua</name>
    <dbReference type="NCBI Taxonomy" id="2527996"/>
    <lineage>
        <taxon>Bacteria</taxon>
        <taxon>Pseudomonadati</taxon>
        <taxon>Planctomycetota</taxon>
        <taxon>Planctomycetia</taxon>
        <taxon>Planctomycetales</taxon>
        <taxon>Planctomycetaceae</taxon>
        <taxon>Crateriforma</taxon>
    </lineage>
</organism>
<keyword evidence="1" id="KW-0812">Transmembrane</keyword>
<evidence type="ECO:0000313" key="3">
    <source>
        <dbReference type="Proteomes" id="UP000316476"/>
    </source>
</evidence>
<keyword evidence="1" id="KW-1133">Transmembrane helix</keyword>
<feature type="transmembrane region" description="Helical" evidence="1">
    <location>
        <begin position="151"/>
        <end position="170"/>
    </location>
</feature>
<dbReference type="Proteomes" id="UP000316476">
    <property type="component" value="Unassembled WGS sequence"/>
</dbReference>
<feature type="transmembrane region" description="Helical" evidence="1">
    <location>
        <begin position="59"/>
        <end position="77"/>
    </location>
</feature>
<dbReference type="RefSeq" id="WP_146416574.1">
    <property type="nucleotide sequence ID" value="NZ_SJPZ01000007.1"/>
</dbReference>
<dbReference type="AlphaFoldDB" id="A0A5C6FHB7"/>
<gene>
    <name evidence="2" type="ORF">V7x_55700</name>
</gene>
<proteinExistence type="predicted"/>
<reference evidence="2 3" key="1">
    <citation type="submission" date="2019-02" db="EMBL/GenBank/DDBJ databases">
        <title>Deep-cultivation of Planctomycetes and their phenomic and genomic characterization uncovers novel biology.</title>
        <authorList>
            <person name="Wiegand S."/>
            <person name="Jogler M."/>
            <person name="Boedeker C."/>
            <person name="Pinto D."/>
            <person name="Vollmers J."/>
            <person name="Rivas-Marin E."/>
            <person name="Kohn T."/>
            <person name="Peeters S.H."/>
            <person name="Heuer A."/>
            <person name="Rast P."/>
            <person name="Oberbeckmann S."/>
            <person name="Bunk B."/>
            <person name="Jeske O."/>
            <person name="Meyerdierks A."/>
            <person name="Storesund J.E."/>
            <person name="Kallscheuer N."/>
            <person name="Luecker S."/>
            <person name="Lage O.M."/>
            <person name="Pohl T."/>
            <person name="Merkel B.J."/>
            <person name="Hornburger P."/>
            <person name="Mueller R.-W."/>
            <person name="Bruemmer F."/>
            <person name="Labrenz M."/>
            <person name="Spormann A.M."/>
            <person name="Op Den Camp H."/>
            <person name="Overmann J."/>
            <person name="Amann R."/>
            <person name="Jetten M.S.M."/>
            <person name="Mascher T."/>
            <person name="Medema M.H."/>
            <person name="Devos D.P."/>
            <person name="Kaster A.-K."/>
            <person name="Ovreas L."/>
            <person name="Rohde M."/>
            <person name="Galperin M.Y."/>
            <person name="Jogler C."/>
        </authorList>
    </citation>
    <scope>NUCLEOTIDE SEQUENCE [LARGE SCALE GENOMIC DNA]</scope>
    <source>
        <strain evidence="2 3">V7</strain>
    </source>
</reference>
<accession>A0A5C6FHB7</accession>
<evidence type="ECO:0000313" key="2">
    <source>
        <dbReference type="EMBL" id="TWU59554.1"/>
    </source>
</evidence>
<comment type="caution">
    <text evidence="2">The sequence shown here is derived from an EMBL/GenBank/DDBJ whole genome shotgun (WGS) entry which is preliminary data.</text>
</comment>
<keyword evidence="1" id="KW-0472">Membrane</keyword>
<feature type="transmembrane region" description="Helical" evidence="1">
    <location>
        <begin position="123"/>
        <end position="142"/>
    </location>
</feature>
<name>A0A5C6FHB7_9PLAN</name>